<dbReference type="Proteomes" id="UP000663872">
    <property type="component" value="Unassembled WGS sequence"/>
</dbReference>
<dbReference type="EMBL" id="CAJNXB010003847">
    <property type="protein sequence ID" value="CAF3341396.1"/>
    <property type="molecule type" value="Genomic_DNA"/>
</dbReference>
<keyword evidence="2" id="KW-0472">Membrane</keyword>
<dbReference type="EMBL" id="CAJNYD010002735">
    <property type="protein sequence ID" value="CAF3441248.1"/>
    <property type="molecule type" value="Genomic_DNA"/>
</dbReference>
<feature type="transmembrane region" description="Helical" evidence="2">
    <location>
        <begin position="126"/>
        <end position="144"/>
    </location>
</feature>
<sequence>MELEMRIPTVNADTNNQTRELQSIKQKQLEKLCRWVLILAVFICISFGVMCINNSAKLKNLYKLQIQFNSTTDFEHIQRERIRTYIFMLAYFLITIINLLLFELSFMGRSDFVRLWREFQWSKSMVFILVGFYLGSLIGLFFRVSANGQASEKETLEDEYLLDKISKLNFKFHLTAILCILVHSIANTIINCTNDVKVNSYKLARSICKTSTRNNRHNQPQQVNTPKPDVNTIL</sequence>
<evidence type="ECO:0000256" key="2">
    <source>
        <dbReference type="SAM" id="Phobius"/>
    </source>
</evidence>
<proteinExistence type="predicted"/>
<name>A0A818H7K1_9BILA</name>
<dbReference type="Proteomes" id="UP000663833">
    <property type="component" value="Unassembled WGS sequence"/>
</dbReference>
<feature type="region of interest" description="Disordered" evidence="1">
    <location>
        <begin position="212"/>
        <end position="234"/>
    </location>
</feature>
<keyword evidence="2" id="KW-0812">Transmembrane</keyword>
<feature type="transmembrane region" description="Helical" evidence="2">
    <location>
        <begin position="85"/>
        <end position="106"/>
    </location>
</feature>
<evidence type="ECO:0000313" key="6">
    <source>
        <dbReference type="EMBL" id="CAF3499934.1"/>
    </source>
</evidence>
<accession>A0A818H7K1</accession>
<evidence type="ECO:0000256" key="1">
    <source>
        <dbReference type="SAM" id="MobiDB-lite"/>
    </source>
</evidence>
<evidence type="ECO:0000313" key="4">
    <source>
        <dbReference type="EMBL" id="CAF3419322.1"/>
    </source>
</evidence>
<reference evidence="6" key="1">
    <citation type="submission" date="2021-02" db="EMBL/GenBank/DDBJ databases">
        <authorList>
            <person name="Nowell W R."/>
        </authorList>
    </citation>
    <scope>NUCLEOTIDE SEQUENCE</scope>
</reference>
<organism evidence="6 7">
    <name type="scientific">Rotaria socialis</name>
    <dbReference type="NCBI Taxonomy" id="392032"/>
    <lineage>
        <taxon>Eukaryota</taxon>
        <taxon>Metazoa</taxon>
        <taxon>Spiralia</taxon>
        <taxon>Gnathifera</taxon>
        <taxon>Rotifera</taxon>
        <taxon>Eurotatoria</taxon>
        <taxon>Bdelloidea</taxon>
        <taxon>Philodinida</taxon>
        <taxon>Philodinidae</taxon>
        <taxon>Rotaria</taxon>
    </lineage>
</organism>
<dbReference type="EMBL" id="CAJNYT010001569">
    <property type="protein sequence ID" value="CAF3419322.1"/>
    <property type="molecule type" value="Genomic_DNA"/>
</dbReference>
<comment type="caution">
    <text evidence="6">The sequence shown here is derived from an EMBL/GenBank/DDBJ whole genome shotgun (WGS) entry which is preliminary data.</text>
</comment>
<evidence type="ECO:0008006" key="8">
    <source>
        <dbReference type="Google" id="ProtNLM"/>
    </source>
</evidence>
<dbReference type="EMBL" id="CAJNYV010002752">
    <property type="protein sequence ID" value="CAF3499934.1"/>
    <property type="molecule type" value="Genomic_DNA"/>
</dbReference>
<evidence type="ECO:0000313" key="5">
    <source>
        <dbReference type="EMBL" id="CAF3441248.1"/>
    </source>
</evidence>
<dbReference type="Proteomes" id="UP000663825">
    <property type="component" value="Unassembled WGS sequence"/>
</dbReference>
<gene>
    <name evidence="4" type="ORF">GRG538_LOCUS11647</name>
    <name evidence="6" type="ORF">KIK155_LOCUS15718</name>
    <name evidence="5" type="ORF">LUA448_LOCUS21193</name>
    <name evidence="3" type="ORF">TIS948_LOCUS22392</name>
</gene>
<dbReference type="AlphaFoldDB" id="A0A818H7K1"/>
<protein>
    <recommendedName>
        <fullName evidence="8">Transmembrane protein</fullName>
    </recommendedName>
</protein>
<dbReference type="Proteomes" id="UP000663865">
    <property type="component" value="Unassembled WGS sequence"/>
</dbReference>
<keyword evidence="2" id="KW-1133">Transmembrane helix</keyword>
<evidence type="ECO:0000313" key="7">
    <source>
        <dbReference type="Proteomes" id="UP000663865"/>
    </source>
</evidence>
<evidence type="ECO:0000313" key="3">
    <source>
        <dbReference type="EMBL" id="CAF3341396.1"/>
    </source>
</evidence>
<feature type="transmembrane region" description="Helical" evidence="2">
    <location>
        <begin position="172"/>
        <end position="190"/>
    </location>
</feature>
<feature type="transmembrane region" description="Helical" evidence="2">
    <location>
        <begin position="35"/>
        <end position="53"/>
    </location>
</feature>
<feature type="compositionally biased region" description="Polar residues" evidence="1">
    <location>
        <begin position="212"/>
        <end position="225"/>
    </location>
</feature>